<evidence type="ECO:0000256" key="11">
    <source>
        <dbReference type="RuleBase" id="RU003357"/>
    </source>
</evidence>
<dbReference type="Pfam" id="PF13715">
    <property type="entry name" value="CarbopepD_reg_2"/>
    <property type="match status" value="1"/>
</dbReference>
<evidence type="ECO:0000256" key="7">
    <source>
        <dbReference type="ARBA" id="ARBA00023136"/>
    </source>
</evidence>
<dbReference type="Pfam" id="PF07715">
    <property type="entry name" value="Plug"/>
    <property type="match status" value="1"/>
</dbReference>
<sequence>MPRFILFVVLLGANFGLFAQSFPLSGTVLDAESGDPLIGASVIVDEAVESGTLRGTVTDIDGSFQLADITTGTVLRITYTGFVPTTVTVASAEPLTISLGTDVQALDEVVVIGYGTQRKRSVTGAVSTVDSETIDELKPVKIEQALQGTVAGVNVTTQSGAPGAGLNIRIRGVATNGQNAPLVIIDGYQGDLSTVNPSDVATITVLKDAQAAVYGTIGANGVILITTKTGERNQPTQLRYNTYYGTQETSRSLNQLNATEYALLLNEAYAAGGQALPFPDASGLGFGTDYQDEVFENAPILSHDLTASGGSDKMTYSIGGSYLDQDGIIGGDKAGFSRATGRVALGVDLASRLKLSTNAIFTNISRRSLSEGGLGSVLFNALNAPPTLPLRDADGAFSLVPSTPGLGIEVINPAAQIANTFNDYTLNKLNGQATLDYSVVDGLTLTGRVGFNTSNSESRNFNKRLSYGGKVFDVTRSSVNQNRINDNNYSLDLYGTYVKTLGGNHNLTATLGTTVYRELGDGLFATGFDVPNNDFEFADLSLATGTSPEGARDVGSYSYDERRLSYFGRVQYDYAERYFLTAMLRRDASTKFGPENRTAYFPSFTAGWIALDGERLSGNSPIDLLKLRISYGILGNDQILNNGYIGTLSGEATYVFDGILVNGTAIGALPNPALQWEEAKKFNTGFDLNLLDYRVTITADYFVNTRDKLLISNIPVSGIVGTAAPGAAAPTVNAGAVRNSGLEFAINYRQRINSDWRVNLSYNFATLDNEVLEVNNGTGFIEGGGFGVGQLAPSRMEVGLPIGYFYGYQTDGIFQTAGEIEGAPSQTALGAAAQPGDLRYVDVNGDGVIDPNDRTYLGDPIADLTMGFNAQVEFRRFDFTAYAFASLGSEIVRNYERALSDVNRLDYYLQRWTGLGSTDEVPRVTTAATANQVFSDFYVEDGSFLRLQTVTLGYTLPLAIGKRDNSSLRLYFSGNNLLTVSNYLGYDPGASSGAPIGGGIDFGFYPIARSFLVGANLSL</sequence>
<proteinExistence type="inferred from homology"/>
<keyword evidence="9 10" id="KW-0998">Cell outer membrane</keyword>
<dbReference type="SUPFAM" id="SSF56935">
    <property type="entry name" value="Porins"/>
    <property type="match status" value="1"/>
</dbReference>
<dbReference type="InterPro" id="IPR012910">
    <property type="entry name" value="Plug_dom"/>
</dbReference>
<dbReference type="InterPro" id="IPR036942">
    <property type="entry name" value="Beta-barrel_TonB_sf"/>
</dbReference>
<dbReference type="NCBIfam" id="TIGR04056">
    <property type="entry name" value="OMP_RagA_SusC"/>
    <property type="match status" value="1"/>
</dbReference>
<dbReference type="EMBL" id="CAKLPZ010000001">
    <property type="protein sequence ID" value="CAH0998861.1"/>
    <property type="molecule type" value="Genomic_DNA"/>
</dbReference>
<dbReference type="SUPFAM" id="SSF49464">
    <property type="entry name" value="Carboxypeptidase regulatory domain-like"/>
    <property type="match status" value="1"/>
</dbReference>
<organism evidence="14 15">
    <name type="scientific">Neolewinella maritima</name>
    <dbReference type="NCBI Taxonomy" id="1383882"/>
    <lineage>
        <taxon>Bacteria</taxon>
        <taxon>Pseudomonadati</taxon>
        <taxon>Bacteroidota</taxon>
        <taxon>Saprospiria</taxon>
        <taxon>Saprospirales</taxon>
        <taxon>Lewinellaceae</taxon>
        <taxon>Neolewinella</taxon>
    </lineage>
</organism>
<reference evidence="14" key="1">
    <citation type="submission" date="2021-12" db="EMBL/GenBank/DDBJ databases">
        <authorList>
            <person name="Rodrigo-Torres L."/>
            <person name="Arahal R. D."/>
            <person name="Lucena T."/>
        </authorList>
    </citation>
    <scope>NUCLEOTIDE SEQUENCE</scope>
    <source>
        <strain evidence="14">CECT 8419</strain>
    </source>
</reference>
<keyword evidence="4 10" id="KW-0812">Transmembrane</keyword>
<dbReference type="InterPro" id="IPR039426">
    <property type="entry name" value="TonB-dep_rcpt-like"/>
</dbReference>
<dbReference type="Proteomes" id="UP000837803">
    <property type="component" value="Unassembled WGS sequence"/>
</dbReference>
<keyword evidence="5" id="KW-0732">Signal</keyword>
<keyword evidence="7 10" id="KW-0472">Membrane</keyword>
<evidence type="ECO:0000256" key="4">
    <source>
        <dbReference type="ARBA" id="ARBA00022692"/>
    </source>
</evidence>
<evidence type="ECO:0000313" key="14">
    <source>
        <dbReference type="EMBL" id="CAH0998861.1"/>
    </source>
</evidence>
<comment type="caution">
    <text evidence="14">The sequence shown here is derived from an EMBL/GenBank/DDBJ whole genome shotgun (WGS) entry which is preliminary data.</text>
</comment>
<evidence type="ECO:0000256" key="2">
    <source>
        <dbReference type="ARBA" id="ARBA00022448"/>
    </source>
</evidence>
<evidence type="ECO:0000259" key="12">
    <source>
        <dbReference type="Pfam" id="PF00593"/>
    </source>
</evidence>
<evidence type="ECO:0000256" key="9">
    <source>
        <dbReference type="ARBA" id="ARBA00023237"/>
    </source>
</evidence>
<dbReference type="PANTHER" id="PTHR30069:SF29">
    <property type="entry name" value="HEMOGLOBIN AND HEMOGLOBIN-HAPTOGLOBIN-BINDING PROTEIN 1-RELATED"/>
    <property type="match status" value="1"/>
</dbReference>
<comment type="subcellular location">
    <subcellularLocation>
        <location evidence="1 10">Cell outer membrane</location>
        <topology evidence="1 10">Multi-pass membrane protein</topology>
    </subcellularLocation>
</comment>
<dbReference type="Gene3D" id="2.170.130.10">
    <property type="entry name" value="TonB-dependent receptor, plug domain"/>
    <property type="match status" value="1"/>
</dbReference>
<evidence type="ECO:0000313" key="15">
    <source>
        <dbReference type="Proteomes" id="UP000837803"/>
    </source>
</evidence>
<accession>A0ABM9AW45</accession>
<dbReference type="Gene3D" id="2.40.170.20">
    <property type="entry name" value="TonB-dependent receptor, beta-barrel domain"/>
    <property type="match status" value="1"/>
</dbReference>
<keyword evidence="2 10" id="KW-0813">Transport</keyword>
<feature type="domain" description="TonB-dependent receptor plug" evidence="13">
    <location>
        <begin position="119"/>
        <end position="222"/>
    </location>
</feature>
<dbReference type="PANTHER" id="PTHR30069">
    <property type="entry name" value="TONB-DEPENDENT OUTER MEMBRANE RECEPTOR"/>
    <property type="match status" value="1"/>
</dbReference>
<evidence type="ECO:0000256" key="10">
    <source>
        <dbReference type="PROSITE-ProRule" id="PRU01360"/>
    </source>
</evidence>
<keyword evidence="3 10" id="KW-1134">Transmembrane beta strand</keyword>
<feature type="domain" description="TonB-dependent receptor-like beta-barrel" evidence="12">
    <location>
        <begin position="416"/>
        <end position="852"/>
    </location>
</feature>
<dbReference type="PROSITE" id="PS52016">
    <property type="entry name" value="TONB_DEPENDENT_REC_3"/>
    <property type="match status" value="1"/>
</dbReference>
<gene>
    <name evidence="14" type="ORF">LEM8419_00176</name>
</gene>
<dbReference type="InterPro" id="IPR037066">
    <property type="entry name" value="Plug_dom_sf"/>
</dbReference>
<keyword evidence="15" id="KW-1185">Reference proteome</keyword>
<keyword evidence="6 11" id="KW-0798">TonB box</keyword>
<name>A0ABM9AW45_9BACT</name>
<dbReference type="InterPro" id="IPR008969">
    <property type="entry name" value="CarboxyPept-like_regulatory"/>
</dbReference>
<comment type="similarity">
    <text evidence="10 11">Belongs to the TonB-dependent receptor family.</text>
</comment>
<dbReference type="RefSeq" id="WP_238749082.1">
    <property type="nucleotide sequence ID" value="NZ_CAKLPZ010000001.1"/>
</dbReference>
<evidence type="ECO:0000256" key="3">
    <source>
        <dbReference type="ARBA" id="ARBA00022452"/>
    </source>
</evidence>
<evidence type="ECO:0000256" key="1">
    <source>
        <dbReference type="ARBA" id="ARBA00004571"/>
    </source>
</evidence>
<keyword evidence="8 14" id="KW-0675">Receptor</keyword>
<evidence type="ECO:0000256" key="5">
    <source>
        <dbReference type="ARBA" id="ARBA00022729"/>
    </source>
</evidence>
<evidence type="ECO:0000259" key="13">
    <source>
        <dbReference type="Pfam" id="PF07715"/>
    </source>
</evidence>
<protein>
    <submittedName>
        <fullName evidence="14">TonB-dependent receptor P3</fullName>
    </submittedName>
</protein>
<evidence type="ECO:0000256" key="6">
    <source>
        <dbReference type="ARBA" id="ARBA00023077"/>
    </source>
</evidence>
<dbReference type="Gene3D" id="2.60.40.1120">
    <property type="entry name" value="Carboxypeptidase-like, regulatory domain"/>
    <property type="match status" value="1"/>
</dbReference>
<dbReference type="Pfam" id="PF00593">
    <property type="entry name" value="TonB_dep_Rec_b-barrel"/>
    <property type="match status" value="1"/>
</dbReference>
<dbReference type="InterPro" id="IPR023996">
    <property type="entry name" value="TonB-dep_OMP_SusC/RagA"/>
</dbReference>
<evidence type="ECO:0000256" key="8">
    <source>
        <dbReference type="ARBA" id="ARBA00023170"/>
    </source>
</evidence>
<dbReference type="InterPro" id="IPR000531">
    <property type="entry name" value="Beta-barrel_TonB"/>
</dbReference>